<evidence type="ECO:0000313" key="2">
    <source>
        <dbReference type="EMBL" id="QHW12390.1"/>
    </source>
</evidence>
<protein>
    <recommendedName>
        <fullName evidence="1">Toxoflavin-degrading enzyme domain-containing protein</fullName>
    </recommendedName>
</protein>
<dbReference type="InterPro" id="IPR029068">
    <property type="entry name" value="Glyas_Bleomycin-R_OHBP_Dase"/>
</dbReference>
<dbReference type="AlphaFoldDB" id="A0A6G5ZZH2"/>
<dbReference type="EMBL" id="MN728682">
    <property type="protein sequence ID" value="QHW12390.1"/>
    <property type="molecule type" value="Genomic_DNA"/>
</dbReference>
<dbReference type="InterPro" id="IPR040553">
    <property type="entry name" value="TxDE"/>
</dbReference>
<dbReference type="Pfam" id="PF18711">
    <property type="entry name" value="TxDE"/>
    <property type="match status" value="1"/>
</dbReference>
<gene>
    <name evidence="2" type="ORF">SD607_00035</name>
</gene>
<evidence type="ECO:0000259" key="1">
    <source>
        <dbReference type="Pfam" id="PF18711"/>
    </source>
</evidence>
<proteinExistence type="predicted"/>
<reference evidence="2" key="1">
    <citation type="journal article" date="2020" name="Antimicrob. Agents Chemother.">
        <title>The novel macrolide resistance genes mef(D), msr(F) and msr(H) are present on resistance islands in Macrococcus canis, Macrococcus caseolyticus and Staphylococcus aureus.</title>
        <authorList>
            <person name="Schwendener S."/>
            <person name="Dona V."/>
            <person name="Perreten V."/>
        </authorList>
    </citation>
    <scope>NUCLEOTIDE SEQUENCE</scope>
    <source>
        <strain evidence="2">SD607</strain>
    </source>
</reference>
<dbReference type="Gene3D" id="3.10.180.10">
    <property type="entry name" value="2,3-Dihydroxybiphenyl 1,2-Dioxygenase, domain 1"/>
    <property type="match status" value="1"/>
</dbReference>
<organism evidence="2">
    <name type="scientific">Macrococcoides canis</name>
    <dbReference type="NCBI Taxonomy" id="1855823"/>
    <lineage>
        <taxon>Bacteria</taxon>
        <taxon>Bacillati</taxon>
        <taxon>Bacillota</taxon>
        <taxon>Bacilli</taxon>
        <taxon>Bacillales</taxon>
        <taxon>Staphylococcaceae</taxon>
        <taxon>Macrococcoides</taxon>
    </lineage>
</organism>
<dbReference type="RefSeq" id="WP_164941523.1">
    <property type="nucleotide sequence ID" value="NZ_CP047361.1"/>
</dbReference>
<name>A0A6G5ZZH2_9STAP</name>
<feature type="domain" description="Toxoflavin-degrading enzyme" evidence="1">
    <location>
        <begin position="130"/>
        <end position="183"/>
    </location>
</feature>
<sequence>MKIITICLQTKEISKLKEFYEKIGFNSVVKDNNLIIQLNDSKIIFENNSNESRPYYHFAIDIAPKDFESLKKTISEKVFLLTEDNNDEIYFEHINAKSFYINDPSGNIVEFIARNQFDNDNFKNIRYIRISEISLVTNKVNQTFKQLENYKFRERDNELIEEGLNFICSSEEKEYILLTKEGRRWLFSDKLSKSFPLQINTDEYILNFINDHLEIKKNKNIL</sequence>
<dbReference type="SUPFAM" id="SSF54593">
    <property type="entry name" value="Glyoxalase/Bleomycin resistance protein/Dihydroxybiphenyl dioxygenase"/>
    <property type="match status" value="1"/>
</dbReference>
<accession>A0A6G5ZZH2</accession>